<accession>A0A9W9MU60</accession>
<organism evidence="1 2">
    <name type="scientific">Penicillium cf. griseofulvum</name>
    <dbReference type="NCBI Taxonomy" id="2972120"/>
    <lineage>
        <taxon>Eukaryota</taxon>
        <taxon>Fungi</taxon>
        <taxon>Dikarya</taxon>
        <taxon>Ascomycota</taxon>
        <taxon>Pezizomycotina</taxon>
        <taxon>Eurotiomycetes</taxon>
        <taxon>Eurotiomycetidae</taxon>
        <taxon>Eurotiales</taxon>
        <taxon>Aspergillaceae</taxon>
        <taxon>Penicillium</taxon>
    </lineage>
</organism>
<comment type="caution">
    <text evidence="1">The sequence shown here is derived from an EMBL/GenBank/DDBJ whole genome shotgun (WGS) entry which is preliminary data.</text>
</comment>
<gene>
    <name evidence="1" type="ORF">N7472_003883</name>
</gene>
<proteinExistence type="predicted"/>
<sequence>MEYELMRRKDTQRLTMDILDSRLPIPNDSNYVCKFSQPAIYDSLVISSLQLMNMNLTKTALLPVL</sequence>
<evidence type="ECO:0000313" key="1">
    <source>
        <dbReference type="EMBL" id="KAJ5207435.1"/>
    </source>
</evidence>
<reference evidence="1" key="2">
    <citation type="journal article" date="2023" name="IMA Fungus">
        <title>Comparative genomic study of the Penicillium genus elucidates a diverse pangenome and 15 lateral gene transfer events.</title>
        <authorList>
            <person name="Petersen C."/>
            <person name="Sorensen T."/>
            <person name="Nielsen M.R."/>
            <person name="Sondergaard T.E."/>
            <person name="Sorensen J.L."/>
            <person name="Fitzpatrick D.A."/>
            <person name="Frisvad J.C."/>
            <person name="Nielsen K.L."/>
        </authorList>
    </citation>
    <scope>NUCLEOTIDE SEQUENCE</scope>
    <source>
        <strain evidence="1">IBT 16849</strain>
    </source>
</reference>
<evidence type="ECO:0000313" key="2">
    <source>
        <dbReference type="Proteomes" id="UP001150879"/>
    </source>
</evidence>
<dbReference type="Proteomes" id="UP001150879">
    <property type="component" value="Unassembled WGS sequence"/>
</dbReference>
<name>A0A9W9MU60_9EURO</name>
<reference evidence="1" key="1">
    <citation type="submission" date="2022-11" db="EMBL/GenBank/DDBJ databases">
        <authorList>
            <person name="Petersen C."/>
        </authorList>
    </citation>
    <scope>NUCLEOTIDE SEQUENCE</scope>
    <source>
        <strain evidence="1">IBT 16849</strain>
    </source>
</reference>
<keyword evidence="2" id="KW-1185">Reference proteome</keyword>
<dbReference type="AlphaFoldDB" id="A0A9W9MU60"/>
<protein>
    <submittedName>
        <fullName evidence="1">Uncharacterized protein</fullName>
    </submittedName>
</protein>
<dbReference type="EMBL" id="JAPQKP010000002">
    <property type="protein sequence ID" value="KAJ5207435.1"/>
    <property type="molecule type" value="Genomic_DNA"/>
</dbReference>